<accession>A0AA36G6D3</accession>
<dbReference type="Gene3D" id="2.10.90.10">
    <property type="entry name" value="Cystine-knot cytokines"/>
    <property type="match status" value="1"/>
</dbReference>
<dbReference type="InterPro" id="IPR029034">
    <property type="entry name" value="Cystine-knot_cytokine"/>
</dbReference>
<dbReference type="GO" id="GO:0045292">
    <property type="term" value="P:mRNA cis splicing, via spliceosome"/>
    <property type="evidence" value="ECO:0007669"/>
    <property type="project" value="InterPro"/>
</dbReference>
<dbReference type="GO" id="GO:0071013">
    <property type="term" value="C:catalytic step 2 spliceosome"/>
    <property type="evidence" value="ECO:0007669"/>
    <property type="project" value="TreeGrafter"/>
</dbReference>
<dbReference type="GO" id="GO:0016020">
    <property type="term" value="C:membrane"/>
    <property type="evidence" value="ECO:0007669"/>
    <property type="project" value="InterPro"/>
</dbReference>
<feature type="region of interest" description="Disordered" evidence="1">
    <location>
        <begin position="79"/>
        <end position="114"/>
    </location>
</feature>
<dbReference type="EMBL" id="CATQJA010002662">
    <property type="protein sequence ID" value="CAJ0581162.1"/>
    <property type="molecule type" value="Genomic_DNA"/>
</dbReference>
<dbReference type="PROSITE" id="PS50128">
    <property type="entry name" value="SURP"/>
    <property type="match status" value="2"/>
</dbReference>
<evidence type="ECO:0000259" key="3">
    <source>
        <dbReference type="PROSITE" id="PS50278"/>
    </source>
</evidence>
<evidence type="ECO:0000313" key="4">
    <source>
        <dbReference type="EMBL" id="CAJ0581162.1"/>
    </source>
</evidence>
<sequence length="770" mass="85887">MGLVCPANQKQNHIILRTAGFVVEKGAQMEIVIKAKQRDNNEHFGFLQFDNQLHPYYKYMMKMIREKKYKVPDFDREKMMRRKLGKNPPTTTVPTASESLKTSNSTHSLGLEYDDDSDSDYELHPLLSVSSVPAAPVQQAPPVSVQKSRNDLLKNLKSTDTHYTSLFRNLVELKVKSATEEDDKGQPIANAGPDLEFQKWWSFFYEAPCPISKPAPIKEPPAEQLEVIEHCAEYSAKYGAEGERMLREQHVLDGAQGKYTFNLGFLNLHSPYHSYYQQKVKAHQEELGYYPPEPAPLLMTVEPPPGFVPEYQSLADAIQVSAPSPPLNRKQRRRLQDAPKADIVVPVSVIDPCTSQTVDPGQSQVSFHIAANSSKLTAPQPTVTALDEDVTDAYKAPIPKPPTPPTIQTDLQLERKEKCARKSASVKNLGGTRGTVVGVAIGAIETEVEIEVGCAVENEVVIGRTDGAGLVHDRKQRNVDRAVDQARNQAKKIPLVFCVSKQHRAILKDAKDFKDLSRRLNIMAPHKEKAGHHVKVEHTEDIKAAAAMSLKHQNRKVQTASAEFLEALPERDHNVNLHFLENLKQGNDTCEIQTICVPVPFIPQDNSMVIWPTCIEIPRCIGSCCDSTDNCKSSYTILQNFTVAVMKYMGGDDFAYHGVEVVAMEKHLACNCHNCENQQCGHENKIVDGSCECVCDPAKREKCQGAWDDEECLCKCNNELLCAGGSFDRAHCICHATLNQVRSRHSGRMGKAMNRRDSSWDSIVEVPAIN</sequence>
<proteinExistence type="predicted"/>
<reference evidence="4" key="1">
    <citation type="submission" date="2023-06" db="EMBL/GenBank/DDBJ databases">
        <authorList>
            <person name="Delattre M."/>
        </authorList>
    </citation>
    <scope>NUCLEOTIDE SEQUENCE</scope>
    <source>
        <strain evidence="4">AF72</strain>
    </source>
</reference>
<feature type="compositionally biased region" description="Polar residues" evidence="1">
    <location>
        <begin position="88"/>
        <end position="108"/>
    </location>
</feature>
<dbReference type="SUPFAM" id="SSF109905">
    <property type="entry name" value="Surp module (SWAP domain)"/>
    <property type="match status" value="2"/>
</dbReference>
<dbReference type="PANTHER" id="PTHR15316:SF1">
    <property type="entry name" value="SPLICING FACTOR 3A SUBUNIT 1"/>
    <property type="match status" value="1"/>
</dbReference>
<feature type="domain" description="Platelet-derived growth factor (PDGF) family profile" evidence="3">
    <location>
        <begin position="606"/>
        <end position="677"/>
    </location>
</feature>
<evidence type="ECO:0000256" key="1">
    <source>
        <dbReference type="SAM" id="MobiDB-lite"/>
    </source>
</evidence>
<evidence type="ECO:0000313" key="5">
    <source>
        <dbReference type="Proteomes" id="UP001177023"/>
    </source>
</evidence>
<feature type="domain" description="SURP motif" evidence="2">
    <location>
        <begin position="227"/>
        <end position="276"/>
    </location>
</feature>
<dbReference type="SMART" id="SM00648">
    <property type="entry name" value="SWAP"/>
    <property type="match status" value="2"/>
</dbReference>
<keyword evidence="5" id="KW-1185">Reference proteome</keyword>
<dbReference type="InterPro" id="IPR000061">
    <property type="entry name" value="Surp"/>
</dbReference>
<dbReference type="SUPFAM" id="SSF57501">
    <property type="entry name" value="Cystine-knot cytokines"/>
    <property type="match status" value="1"/>
</dbReference>
<dbReference type="GO" id="GO:0003723">
    <property type="term" value="F:RNA binding"/>
    <property type="evidence" value="ECO:0007669"/>
    <property type="project" value="InterPro"/>
</dbReference>
<dbReference type="GO" id="GO:0000381">
    <property type="term" value="P:regulation of alternative mRNA splicing, via spliceosome"/>
    <property type="evidence" value="ECO:0007669"/>
    <property type="project" value="TreeGrafter"/>
</dbReference>
<dbReference type="PANTHER" id="PTHR15316">
    <property type="entry name" value="SPLICEOSOME ASSOCIATED PROTEIN 114/SWAP SPLICING FACTOR-RELATED"/>
    <property type="match status" value="1"/>
</dbReference>
<dbReference type="GO" id="GO:0071004">
    <property type="term" value="C:U2-type prespliceosome"/>
    <property type="evidence" value="ECO:0007669"/>
    <property type="project" value="TreeGrafter"/>
</dbReference>
<feature type="domain" description="SURP motif" evidence="2">
    <location>
        <begin position="14"/>
        <end position="57"/>
    </location>
</feature>
<comment type="caution">
    <text evidence="4">The sequence shown here is derived from an EMBL/GenBank/DDBJ whole genome shotgun (WGS) entry which is preliminary data.</text>
</comment>
<dbReference type="Proteomes" id="UP001177023">
    <property type="component" value="Unassembled WGS sequence"/>
</dbReference>
<dbReference type="Gene3D" id="1.10.10.790">
    <property type="entry name" value="Surp module"/>
    <property type="match status" value="2"/>
</dbReference>
<feature type="non-terminal residue" evidence="4">
    <location>
        <position position="1"/>
    </location>
</feature>
<dbReference type="Pfam" id="PF00341">
    <property type="entry name" value="PDGF"/>
    <property type="match status" value="1"/>
</dbReference>
<name>A0AA36G6D3_9BILA</name>
<dbReference type="AlphaFoldDB" id="A0AA36G6D3"/>
<dbReference type="PROSITE" id="PS50278">
    <property type="entry name" value="PDGF_2"/>
    <property type="match status" value="1"/>
</dbReference>
<dbReference type="GO" id="GO:0008083">
    <property type="term" value="F:growth factor activity"/>
    <property type="evidence" value="ECO:0007669"/>
    <property type="project" value="InterPro"/>
</dbReference>
<dbReference type="InterPro" id="IPR045146">
    <property type="entry name" value="SF3A1"/>
</dbReference>
<gene>
    <name evidence="4" type="ORF">MSPICULIGERA_LOCUS19329</name>
</gene>
<dbReference type="Pfam" id="PF01805">
    <property type="entry name" value="Surp"/>
    <property type="match status" value="2"/>
</dbReference>
<evidence type="ECO:0000259" key="2">
    <source>
        <dbReference type="PROSITE" id="PS50128"/>
    </source>
</evidence>
<dbReference type="InterPro" id="IPR035967">
    <property type="entry name" value="SWAP/Surp_sf"/>
</dbReference>
<dbReference type="GO" id="GO:0005686">
    <property type="term" value="C:U2 snRNP"/>
    <property type="evidence" value="ECO:0007669"/>
    <property type="project" value="TreeGrafter"/>
</dbReference>
<protein>
    <submittedName>
        <fullName evidence="4">Uncharacterized protein</fullName>
    </submittedName>
</protein>
<organism evidence="4 5">
    <name type="scientific">Mesorhabditis spiculigera</name>
    <dbReference type="NCBI Taxonomy" id="96644"/>
    <lineage>
        <taxon>Eukaryota</taxon>
        <taxon>Metazoa</taxon>
        <taxon>Ecdysozoa</taxon>
        <taxon>Nematoda</taxon>
        <taxon>Chromadorea</taxon>
        <taxon>Rhabditida</taxon>
        <taxon>Rhabditina</taxon>
        <taxon>Rhabditomorpha</taxon>
        <taxon>Rhabditoidea</taxon>
        <taxon>Rhabditidae</taxon>
        <taxon>Mesorhabditinae</taxon>
        <taxon>Mesorhabditis</taxon>
    </lineage>
</organism>
<dbReference type="InterPro" id="IPR000072">
    <property type="entry name" value="PDGF/VEGF_dom"/>
</dbReference>